<evidence type="ECO:0000313" key="9">
    <source>
        <dbReference type="RefSeq" id="XP_006822416.1"/>
    </source>
</evidence>
<dbReference type="InterPro" id="IPR045054">
    <property type="entry name" value="P4HA-like"/>
</dbReference>
<keyword evidence="8" id="KW-1185">Reference proteome</keyword>
<dbReference type="InterPro" id="IPR006620">
    <property type="entry name" value="Pro_4_hyd_alph"/>
</dbReference>
<dbReference type="PANTHER" id="PTHR10869">
    <property type="entry name" value="PROLYL 4-HYDROXYLASE ALPHA SUBUNIT"/>
    <property type="match status" value="1"/>
</dbReference>
<dbReference type="SMART" id="SM00702">
    <property type="entry name" value="P4Hc"/>
    <property type="match status" value="1"/>
</dbReference>
<evidence type="ECO:0000256" key="1">
    <source>
        <dbReference type="ARBA" id="ARBA00001961"/>
    </source>
</evidence>
<dbReference type="PROSITE" id="PS51471">
    <property type="entry name" value="FE2OG_OXY"/>
    <property type="match status" value="1"/>
</dbReference>
<sequence>MRITLEDGYDVYFDDDDLRQMYEELKLDQNKDDYITVNEMRTVTPAAFSEFVDKWTDARPHLKSRLSEQAWIFPDTVNDEVVDNLKERMLTVLQLPRPLIDKYDAIQVVKYGIGGHYNAHIDSGVDTGEDNSLTCCHLKLARNCRICRYVTFMVYLNDVEKGGETAFPVANNSTYDVEALRHGKKLNLNKYCNKSNLMIKPKKGKAVIWYNHFINEQTGWFGHTDQLTWHGGCPVVKGTKWILNRWINATPDRKLDLKPEY</sequence>
<reference evidence="9" key="1">
    <citation type="submission" date="2025-08" db="UniProtKB">
        <authorList>
            <consortium name="RefSeq"/>
        </authorList>
    </citation>
    <scope>IDENTIFICATION</scope>
    <source>
        <tissue evidence="9">Testes</tissue>
    </source>
</reference>
<feature type="non-terminal residue" evidence="9">
    <location>
        <position position="1"/>
    </location>
</feature>
<evidence type="ECO:0000256" key="3">
    <source>
        <dbReference type="ARBA" id="ARBA00022896"/>
    </source>
</evidence>
<protein>
    <submittedName>
        <fullName evidence="9">Transmembrane prolyl 4-hydroxylase-like</fullName>
    </submittedName>
</protein>
<dbReference type="InterPro" id="IPR005123">
    <property type="entry name" value="Oxoglu/Fe-dep_dioxygenase_dom"/>
</dbReference>
<feature type="domain" description="Fe2OG dioxygenase" evidence="7">
    <location>
        <begin position="102"/>
        <end position="249"/>
    </location>
</feature>
<proteinExistence type="predicted"/>
<gene>
    <name evidence="9" type="primary">LOC102809425</name>
</gene>
<dbReference type="Proteomes" id="UP000694865">
    <property type="component" value="Unplaced"/>
</dbReference>
<keyword evidence="6" id="KW-0408">Iron</keyword>
<keyword evidence="4" id="KW-0223">Dioxygenase</keyword>
<evidence type="ECO:0000256" key="4">
    <source>
        <dbReference type="ARBA" id="ARBA00022964"/>
    </source>
</evidence>
<name>A0ABM0MQX5_SACKO</name>
<evidence type="ECO:0000256" key="6">
    <source>
        <dbReference type="ARBA" id="ARBA00023004"/>
    </source>
</evidence>
<keyword evidence="3" id="KW-0847">Vitamin C</keyword>
<dbReference type="Gene3D" id="2.60.120.620">
    <property type="entry name" value="q2cbj1_9rhob like domain"/>
    <property type="match status" value="1"/>
</dbReference>
<evidence type="ECO:0000256" key="5">
    <source>
        <dbReference type="ARBA" id="ARBA00023002"/>
    </source>
</evidence>
<evidence type="ECO:0000256" key="2">
    <source>
        <dbReference type="ARBA" id="ARBA00022723"/>
    </source>
</evidence>
<dbReference type="InterPro" id="IPR044862">
    <property type="entry name" value="Pro_4_hyd_alph_FE2OG_OXY"/>
</dbReference>
<organism evidence="8 9">
    <name type="scientific">Saccoglossus kowalevskii</name>
    <name type="common">Acorn worm</name>
    <dbReference type="NCBI Taxonomy" id="10224"/>
    <lineage>
        <taxon>Eukaryota</taxon>
        <taxon>Metazoa</taxon>
        <taxon>Hemichordata</taxon>
        <taxon>Enteropneusta</taxon>
        <taxon>Harrimaniidae</taxon>
        <taxon>Saccoglossus</taxon>
    </lineage>
</organism>
<dbReference type="RefSeq" id="XP_006822416.1">
    <property type="nucleotide sequence ID" value="XM_006822353.1"/>
</dbReference>
<keyword evidence="5" id="KW-0560">Oxidoreductase</keyword>
<accession>A0ABM0MQX5</accession>
<evidence type="ECO:0000259" key="7">
    <source>
        <dbReference type="PROSITE" id="PS51471"/>
    </source>
</evidence>
<evidence type="ECO:0000313" key="8">
    <source>
        <dbReference type="Proteomes" id="UP000694865"/>
    </source>
</evidence>
<dbReference type="InterPro" id="IPR018247">
    <property type="entry name" value="EF_Hand_1_Ca_BS"/>
</dbReference>
<dbReference type="PROSITE" id="PS00018">
    <property type="entry name" value="EF_HAND_1"/>
    <property type="match status" value="1"/>
</dbReference>
<keyword evidence="2" id="KW-0479">Metal-binding</keyword>
<dbReference type="PANTHER" id="PTHR10869:SF246">
    <property type="entry name" value="TRANSMEMBRANE PROLYL 4-HYDROXYLASE"/>
    <property type="match status" value="1"/>
</dbReference>
<comment type="cofactor">
    <cofactor evidence="1">
        <name>L-ascorbate</name>
        <dbReference type="ChEBI" id="CHEBI:38290"/>
    </cofactor>
</comment>
<dbReference type="Pfam" id="PF13640">
    <property type="entry name" value="2OG-FeII_Oxy_3"/>
    <property type="match status" value="1"/>
</dbReference>
<dbReference type="GeneID" id="102809425"/>